<gene>
    <name evidence="3" type="ORF">RHIMIDRAFT_43928</name>
</gene>
<feature type="coiled-coil region" evidence="1">
    <location>
        <begin position="163"/>
        <end position="379"/>
    </location>
</feature>
<dbReference type="AlphaFoldDB" id="A0A2G4SLI4"/>
<dbReference type="Proteomes" id="UP000242254">
    <property type="component" value="Unassembled WGS sequence"/>
</dbReference>
<feature type="region of interest" description="Disordered" evidence="2">
    <location>
        <begin position="1"/>
        <end position="29"/>
    </location>
</feature>
<organism evidence="3 4">
    <name type="scientific">Rhizopus microsporus ATCC 52813</name>
    <dbReference type="NCBI Taxonomy" id="1340429"/>
    <lineage>
        <taxon>Eukaryota</taxon>
        <taxon>Fungi</taxon>
        <taxon>Fungi incertae sedis</taxon>
        <taxon>Mucoromycota</taxon>
        <taxon>Mucoromycotina</taxon>
        <taxon>Mucoromycetes</taxon>
        <taxon>Mucorales</taxon>
        <taxon>Mucorineae</taxon>
        <taxon>Rhizopodaceae</taxon>
        <taxon>Rhizopus</taxon>
    </lineage>
</organism>
<dbReference type="STRING" id="1340429.A0A2G4SLI4"/>
<evidence type="ECO:0000313" key="3">
    <source>
        <dbReference type="EMBL" id="PHZ09630.1"/>
    </source>
</evidence>
<sequence>MIHSDTINKHNLSKMNIKDPSSDDTELDDMTVSPTSTWWSSRRSSFSSMSSYSSDHVKSNKSSKNISGLDECELLKQRIKLYDSVFNTMAHEVDTFLAHHQQKQQLFISSSPLDIKNLQDLKEMVLVLKNRESNDDQTITTQMLNYIENCIIISATQDKPKDNKRLIDAIDRLSKDLSQAKKQIKKLTRRTHTLTDQKNRMMQSYQKKLDRNTDDRIEAEQLLDEMRKEMETMLDELDQVKQERDQYRQQSVQLEIDLEQMTTTGDDAQQALLRHAKARIAQLEQQLEDNEIKMQQLKHSFETSRKNVAETHRLQVAALASEKEELRSRLVKAEQVAAEHARSLEKHDVALEEALRQSVAEKERELARIKVELEKSQRHVDQMKTFYDKQLERELKAREDELKEQYDVRFRKQVDTFQLQVSREVRDITSKVVELEVELESMERQHAVDVKSLEIMRQAQIKSDEALQNKVGSWKMTESAFEEKIASLEGRIISLEQEVLLLYSKNLEMAQQLGELEP</sequence>
<dbReference type="RefSeq" id="XP_023463338.1">
    <property type="nucleotide sequence ID" value="XM_023615249.1"/>
</dbReference>
<reference evidence="3" key="1">
    <citation type="submission" date="2014-05" db="EMBL/GenBank/DDBJ databases">
        <authorList>
            <consortium name="DOE Joint Genome Institute"/>
            <person name="Riley R."/>
            <person name="Mondo S.J."/>
            <person name="Sun H."/>
            <person name="Grigoriev I.V."/>
            <person name="Pawlowska A.T."/>
            <person name="Nordberg H.P."/>
            <person name="Cantor M.N."/>
            <person name="Hua S.X."/>
        </authorList>
    </citation>
    <scope>NUCLEOTIDE SEQUENCE</scope>
    <source>
        <strain evidence="3">ATCC 52813</strain>
    </source>
</reference>
<evidence type="ECO:0000256" key="2">
    <source>
        <dbReference type="SAM" id="MobiDB-lite"/>
    </source>
</evidence>
<reference evidence="3" key="2">
    <citation type="journal article" date="2016" name="Proc. Natl. Acad. Sci. U.S.A.">
        <title>Lipid metabolic changes in an early divergent fungus govern the establishment of a mutualistic symbiosis with endobacteria.</title>
        <authorList>
            <person name="Lastovetsky O.A."/>
            <person name="Gaspar M.L."/>
            <person name="Mondo S.J."/>
            <person name="LaButti K.M."/>
            <person name="Sandor L."/>
            <person name="Grigoriev I.V."/>
            <person name="Henry S.A."/>
            <person name="Pawlowska T.E."/>
        </authorList>
    </citation>
    <scope>NUCLEOTIDE SEQUENCE [LARGE SCALE GENOMIC DNA]</scope>
    <source>
        <strain evidence="3">ATCC 52813</strain>
    </source>
</reference>
<keyword evidence="1" id="KW-0175">Coiled coil</keyword>
<keyword evidence="4" id="KW-1185">Reference proteome</keyword>
<evidence type="ECO:0000313" key="4">
    <source>
        <dbReference type="Proteomes" id="UP000242254"/>
    </source>
</evidence>
<protein>
    <submittedName>
        <fullName evidence="3">Uncharacterized protein</fullName>
    </submittedName>
</protein>
<name>A0A2G4SLI4_RHIZD</name>
<evidence type="ECO:0000256" key="1">
    <source>
        <dbReference type="SAM" id="Coils"/>
    </source>
</evidence>
<dbReference type="GeneID" id="35446237"/>
<dbReference type="EMBL" id="KZ303857">
    <property type="protein sequence ID" value="PHZ09630.1"/>
    <property type="molecule type" value="Genomic_DNA"/>
</dbReference>
<proteinExistence type="predicted"/>
<accession>A0A2G4SLI4</accession>